<protein>
    <submittedName>
        <fullName evidence="1">Uncharacterized protein</fullName>
    </submittedName>
</protein>
<dbReference type="AlphaFoldDB" id="A0A2H0UP52"/>
<accession>A0A2H0UP52</accession>
<comment type="caution">
    <text evidence="1">The sequence shown here is derived from an EMBL/GenBank/DDBJ whole genome shotgun (WGS) entry which is preliminary data.</text>
</comment>
<dbReference type="Proteomes" id="UP000230903">
    <property type="component" value="Unassembled WGS sequence"/>
</dbReference>
<dbReference type="EMBL" id="PFBC01000009">
    <property type="protein sequence ID" value="PIR88197.1"/>
    <property type="molecule type" value="Genomic_DNA"/>
</dbReference>
<evidence type="ECO:0000313" key="1">
    <source>
        <dbReference type="EMBL" id="PIR88197.1"/>
    </source>
</evidence>
<proteinExistence type="predicted"/>
<gene>
    <name evidence="1" type="ORF">COU10_00500</name>
</gene>
<sequence>MLRVAGVGDGEGISYPIKANIAPATGMEHMARKAIRLGHVLQVDSTMNSPAPVIFFPRVRQAFSNP</sequence>
<name>A0A2H0UP52_9BACT</name>
<reference evidence="2" key="1">
    <citation type="submission" date="2017-09" db="EMBL/GenBank/DDBJ databases">
        <title>Depth-based differentiation of microbial function through sediment-hosted aquifers and enrichment of novel symbionts in the deep terrestrial subsurface.</title>
        <authorList>
            <person name="Probst A.J."/>
            <person name="Ladd B."/>
            <person name="Jarett J.K."/>
            <person name="Geller-Mcgrath D.E."/>
            <person name="Sieber C.M.K."/>
            <person name="Emerson J.B."/>
            <person name="Anantharaman K."/>
            <person name="Thomas B.C."/>
            <person name="Malmstrom R."/>
            <person name="Stieglmeier M."/>
            <person name="Klingl A."/>
            <person name="Woyke T."/>
            <person name="Ryan C.M."/>
            <person name="Banfield J.F."/>
        </authorList>
    </citation>
    <scope>NUCLEOTIDE SEQUENCE [LARGE SCALE GENOMIC DNA]</scope>
</reference>
<organism evidence="1 2">
    <name type="scientific">Candidatus Harrisonbacteria bacterium CG10_big_fil_rev_8_21_14_0_10_45_28</name>
    <dbReference type="NCBI Taxonomy" id="1974586"/>
    <lineage>
        <taxon>Bacteria</taxon>
        <taxon>Candidatus Harrisoniibacteriota</taxon>
    </lineage>
</organism>
<evidence type="ECO:0000313" key="2">
    <source>
        <dbReference type="Proteomes" id="UP000230903"/>
    </source>
</evidence>